<feature type="transmembrane region" description="Helical" evidence="1">
    <location>
        <begin position="346"/>
        <end position="365"/>
    </location>
</feature>
<dbReference type="InterPro" id="IPR010364">
    <property type="entry name" value="Uncharacterised_IM_CreD"/>
</dbReference>
<keyword evidence="1" id="KW-0472">Membrane</keyword>
<reference evidence="2" key="1">
    <citation type="submission" date="2022-07" db="EMBL/GenBank/DDBJ databases">
        <authorList>
            <person name="Otstavnykh N."/>
            <person name="Isaeva M."/>
            <person name="Bystritskaya E."/>
        </authorList>
    </citation>
    <scope>NUCLEOTIDE SEQUENCE</scope>
    <source>
        <strain evidence="2">KCTC 52189</strain>
    </source>
</reference>
<feature type="transmembrane region" description="Helical" evidence="1">
    <location>
        <begin position="371"/>
        <end position="393"/>
    </location>
</feature>
<reference evidence="2" key="2">
    <citation type="submission" date="2023-02" db="EMBL/GenBank/DDBJ databases">
        <title>'Rhodoalgimonas zhirmunskyi' gen. nov., isolated from a red alga.</title>
        <authorList>
            <person name="Nedashkovskaya O.I."/>
            <person name="Otstavnykh N.Y."/>
            <person name="Bystritskaya E.P."/>
            <person name="Balabanova L.A."/>
            <person name="Isaeva M.P."/>
        </authorList>
    </citation>
    <scope>NUCLEOTIDE SEQUENCE</scope>
    <source>
        <strain evidence="2">KCTC 52189</strain>
    </source>
</reference>
<feature type="transmembrane region" description="Helical" evidence="1">
    <location>
        <begin position="423"/>
        <end position="441"/>
    </location>
</feature>
<dbReference type="PANTHER" id="PTHR30092">
    <property type="entry name" value="INNER MEMBRANE PROTEIN CRED"/>
    <property type="match status" value="1"/>
</dbReference>
<dbReference type="Pfam" id="PF06123">
    <property type="entry name" value="CreD"/>
    <property type="match status" value="1"/>
</dbReference>
<feature type="transmembrane region" description="Helical" evidence="1">
    <location>
        <begin position="400"/>
        <end position="417"/>
    </location>
</feature>
<evidence type="ECO:0000313" key="2">
    <source>
        <dbReference type="EMBL" id="MDQ2092107.1"/>
    </source>
</evidence>
<dbReference type="RefSeq" id="WP_306737408.1">
    <property type="nucleotide sequence ID" value="NZ_JANHAX010000007.1"/>
</dbReference>
<evidence type="ECO:0000313" key="3">
    <source>
        <dbReference type="Proteomes" id="UP001226762"/>
    </source>
</evidence>
<dbReference type="AlphaFoldDB" id="A0AAE4B6G4"/>
<comment type="caution">
    <text evidence="2">The sequence shown here is derived from an EMBL/GenBank/DDBJ whole genome shotgun (WGS) entry which is preliminary data.</text>
</comment>
<dbReference type="EMBL" id="JANHAX010000007">
    <property type="protein sequence ID" value="MDQ2092107.1"/>
    <property type="molecule type" value="Genomic_DNA"/>
</dbReference>
<evidence type="ECO:0000256" key="1">
    <source>
        <dbReference type="SAM" id="Phobius"/>
    </source>
</evidence>
<keyword evidence="1" id="KW-1133">Transmembrane helix</keyword>
<feature type="transmembrane region" description="Helical" evidence="1">
    <location>
        <begin position="316"/>
        <end position="334"/>
    </location>
</feature>
<name>A0AAE4B6G4_9RHOB</name>
<proteinExistence type="predicted"/>
<accession>A0AAE4B6G4</accession>
<dbReference type="GO" id="GO:0005886">
    <property type="term" value="C:plasma membrane"/>
    <property type="evidence" value="ECO:0007669"/>
    <property type="project" value="TreeGrafter"/>
</dbReference>
<keyword evidence="3" id="KW-1185">Reference proteome</keyword>
<dbReference type="NCBIfam" id="NF008712">
    <property type="entry name" value="PRK11715.1-1"/>
    <property type="match status" value="1"/>
</dbReference>
<keyword evidence="1" id="KW-0812">Transmembrane</keyword>
<dbReference type="PANTHER" id="PTHR30092:SF0">
    <property type="entry name" value="INNER MEMBRANE PROTEIN CRED"/>
    <property type="match status" value="1"/>
</dbReference>
<gene>
    <name evidence="2" type="primary">creD</name>
    <name evidence="2" type="ORF">NO357_19565</name>
</gene>
<organism evidence="2 3">
    <name type="scientific">Marimonas arenosa</name>
    <dbReference type="NCBI Taxonomy" id="1795305"/>
    <lineage>
        <taxon>Bacteria</taxon>
        <taxon>Pseudomonadati</taxon>
        <taxon>Pseudomonadota</taxon>
        <taxon>Alphaproteobacteria</taxon>
        <taxon>Rhodobacterales</taxon>
        <taxon>Paracoccaceae</taxon>
        <taxon>Marimonas</taxon>
    </lineage>
</organism>
<dbReference type="PIRSF" id="PIRSF004548">
    <property type="entry name" value="CreD"/>
    <property type="match status" value="1"/>
</dbReference>
<dbReference type="Proteomes" id="UP001226762">
    <property type="component" value="Unassembled WGS sequence"/>
</dbReference>
<sequence length="477" mass="51845">MGRSPGLRFFIVGLLTLLMVIPVVFVSEAIDDRADHSRRTVESVGRDWGGHQVISGPVLVVPVEARVRVRERQELTDPKTGEQLLDGKGNPRIVVREVEKTETRAPVYLYPERFEVMLDAPTEERYRGIFRVPVYRAQAEMVFDFPTDAVAAQLVDGETALWQRARIRLGVSSNRALRGTARLSAGTRDLPLEPLAGAQQQAQGIEARTGDPRDFGVYTATLALNGAHALSITPAGRESRITLRSDWPHPSFVGAFLPDAQQVTEAGFTAEWTIPHLARAVPQVSREDHETAARQGAAFGVRFYQPNDVYQKSYRAAHYGVMFIGLTFLTIFLLEGAADRPAHAVQYILVGLAQAVFFVLLLALAEQMGFGPAYLVAAGATVALITAFGAVALRLGRRTGLLFVLQVILYGVLYLILRSADYALLAGSVLAFAAIAATMFATRNADWHGHAPGRGGGLLNRWRTEPAASAAAPPAQG</sequence>
<protein>
    <submittedName>
        <fullName evidence="2">Cell envelope integrity protein CreD</fullName>
    </submittedName>
</protein>